<dbReference type="PROSITE" id="PS50110">
    <property type="entry name" value="RESPONSE_REGULATORY"/>
    <property type="match status" value="1"/>
</dbReference>
<dbReference type="PANTHER" id="PTHR44591:SF14">
    <property type="entry name" value="PROTEIN PILG"/>
    <property type="match status" value="1"/>
</dbReference>
<keyword evidence="1 3" id="KW-0597">Phosphoprotein</keyword>
<dbReference type="InterPro" id="IPR050595">
    <property type="entry name" value="Bact_response_regulator"/>
</dbReference>
<dbReference type="PANTHER" id="PTHR44591">
    <property type="entry name" value="STRESS RESPONSE REGULATOR PROTEIN 1"/>
    <property type="match status" value="1"/>
</dbReference>
<evidence type="ECO:0000259" key="4">
    <source>
        <dbReference type="PROSITE" id="PS50110"/>
    </source>
</evidence>
<dbReference type="SMART" id="SM00448">
    <property type="entry name" value="REC"/>
    <property type="match status" value="1"/>
</dbReference>
<evidence type="ECO:0000313" key="6">
    <source>
        <dbReference type="Proteomes" id="UP001595796"/>
    </source>
</evidence>
<evidence type="ECO:0000256" key="2">
    <source>
        <dbReference type="ARBA" id="ARBA00023012"/>
    </source>
</evidence>
<evidence type="ECO:0000313" key="5">
    <source>
        <dbReference type="EMBL" id="MFC5068416.1"/>
    </source>
</evidence>
<keyword evidence="6" id="KW-1185">Reference proteome</keyword>
<protein>
    <submittedName>
        <fullName evidence="5">Response regulator</fullName>
    </submittedName>
</protein>
<reference evidence="6" key="1">
    <citation type="journal article" date="2019" name="Int. J. Syst. Evol. Microbiol.">
        <title>The Global Catalogue of Microorganisms (GCM) 10K type strain sequencing project: providing services to taxonomists for standard genome sequencing and annotation.</title>
        <authorList>
            <consortium name="The Broad Institute Genomics Platform"/>
            <consortium name="The Broad Institute Genome Sequencing Center for Infectious Disease"/>
            <person name="Wu L."/>
            <person name="Ma J."/>
        </authorList>
    </citation>
    <scope>NUCLEOTIDE SEQUENCE [LARGE SCALE GENOMIC DNA]</scope>
    <source>
        <strain evidence="6">CGMCC 1.16444</strain>
    </source>
</reference>
<dbReference type="Pfam" id="PF00072">
    <property type="entry name" value="Response_reg"/>
    <property type="match status" value="1"/>
</dbReference>
<name>A0ABV9Z0W7_9HYPH</name>
<organism evidence="5 6">
    <name type="scientific">Flaviflagellibacter deserti</name>
    <dbReference type="NCBI Taxonomy" id="2267266"/>
    <lineage>
        <taxon>Bacteria</taxon>
        <taxon>Pseudomonadati</taxon>
        <taxon>Pseudomonadota</taxon>
        <taxon>Alphaproteobacteria</taxon>
        <taxon>Hyphomicrobiales</taxon>
        <taxon>Flaviflagellibacter</taxon>
    </lineage>
</organism>
<dbReference type="InterPro" id="IPR011006">
    <property type="entry name" value="CheY-like_superfamily"/>
</dbReference>
<dbReference type="EMBL" id="JBHSJF010000006">
    <property type="protein sequence ID" value="MFC5068416.1"/>
    <property type="molecule type" value="Genomic_DNA"/>
</dbReference>
<gene>
    <name evidence="5" type="ORF">ACFPFW_10365</name>
</gene>
<accession>A0ABV9Z0W7</accession>
<keyword evidence="2" id="KW-0902">Two-component regulatory system</keyword>
<comment type="caution">
    <text evidence="5">The sequence shown here is derived from an EMBL/GenBank/DDBJ whole genome shotgun (WGS) entry which is preliminary data.</text>
</comment>
<dbReference type="Gene3D" id="3.40.50.2300">
    <property type="match status" value="1"/>
</dbReference>
<evidence type="ECO:0000256" key="3">
    <source>
        <dbReference type="PROSITE-ProRule" id="PRU00169"/>
    </source>
</evidence>
<dbReference type="SUPFAM" id="SSF52172">
    <property type="entry name" value="CheY-like"/>
    <property type="match status" value="1"/>
</dbReference>
<feature type="modified residue" description="4-aspartylphosphate" evidence="3">
    <location>
        <position position="52"/>
    </location>
</feature>
<proteinExistence type="predicted"/>
<dbReference type="Proteomes" id="UP001595796">
    <property type="component" value="Unassembled WGS sequence"/>
</dbReference>
<evidence type="ECO:0000256" key="1">
    <source>
        <dbReference type="ARBA" id="ARBA00022553"/>
    </source>
</evidence>
<dbReference type="CDD" id="cd17574">
    <property type="entry name" value="REC_OmpR"/>
    <property type="match status" value="1"/>
</dbReference>
<feature type="domain" description="Response regulatory" evidence="4">
    <location>
        <begin position="3"/>
        <end position="116"/>
    </location>
</feature>
<dbReference type="InterPro" id="IPR001789">
    <property type="entry name" value="Sig_transdc_resp-reg_receiver"/>
</dbReference>
<dbReference type="RefSeq" id="WP_114955682.1">
    <property type="nucleotide sequence ID" value="NZ_JBHSJF010000006.1"/>
</dbReference>
<sequence>MRTILVVDDEFGVADVLAAALEDEGYRVVTAANGKQGIERLAESRPDLILVDFMMPVMDGPTMAHALRSDGHSDLPIIMMSAMPEAAVRERFDDYFAFLRKPFRIHHAADLVAKALKDR</sequence>